<dbReference type="GO" id="GO:0006660">
    <property type="term" value="P:phosphatidylserine catabolic process"/>
    <property type="evidence" value="ECO:0007669"/>
    <property type="project" value="TreeGrafter"/>
</dbReference>
<dbReference type="InterPro" id="IPR000073">
    <property type="entry name" value="AB_hydrolase_1"/>
</dbReference>
<protein>
    <recommendedName>
        <fullName evidence="4">AB hydrolase-1 domain-containing protein</fullName>
    </recommendedName>
</protein>
<comment type="caution">
    <text evidence="5">The sequence shown here is derived from an EMBL/GenBank/DDBJ whole genome shotgun (WGS) entry which is preliminary data.</text>
</comment>
<dbReference type="Gene3D" id="3.40.50.1820">
    <property type="entry name" value="alpha/beta hydrolase"/>
    <property type="match status" value="1"/>
</dbReference>
<keyword evidence="6" id="KW-1185">Reference proteome</keyword>
<keyword evidence="2" id="KW-0378">Hydrolase</keyword>
<evidence type="ECO:0000313" key="6">
    <source>
        <dbReference type="Proteomes" id="UP000828390"/>
    </source>
</evidence>
<proteinExistence type="inferred from homology"/>
<reference evidence="5" key="1">
    <citation type="journal article" date="2019" name="bioRxiv">
        <title>The Genome of the Zebra Mussel, Dreissena polymorpha: A Resource for Invasive Species Research.</title>
        <authorList>
            <person name="McCartney M.A."/>
            <person name="Auch B."/>
            <person name="Kono T."/>
            <person name="Mallez S."/>
            <person name="Zhang Y."/>
            <person name="Obille A."/>
            <person name="Becker A."/>
            <person name="Abrahante J.E."/>
            <person name="Garbe J."/>
            <person name="Badalamenti J.P."/>
            <person name="Herman A."/>
            <person name="Mangelson H."/>
            <person name="Liachko I."/>
            <person name="Sullivan S."/>
            <person name="Sone E.D."/>
            <person name="Koren S."/>
            <person name="Silverstein K.A.T."/>
            <person name="Beckman K.B."/>
            <person name="Gohl D.M."/>
        </authorList>
    </citation>
    <scope>NUCLEOTIDE SEQUENCE</scope>
    <source>
        <strain evidence="5">Duluth1</strain>
        <tissue evidence="5">Whole animal</tissue>
    </source>
</reference>
<gene>
    <name evidence="5" type="ORF">DPMN_023489</name>
</gene>
<dbReference type="PANTHER" id="PTHR12277:SF72">
    <property type="entry name" value="BAT5L PROTEIN"/>
    <property type="match status" value="1"/>
</dbReference>
<dbReference type="GO" id="GO:0004620">
    <property type="term" value="F:phospholipase activity"/>
    <property type="evidence" value="ECO:0007669"/>
    <property type="project" value="TreeGrafter"/>
</dbReference>
<dbReference type="EMBL" id="JAIWYP010000002">
    <property type="protein sequence ID" value="KAH3860580.1"/>
    <property type="molecule type" value="Genomic_DNA"/>
</dbReference>
<dbReference type="AlphaFoldDB" id="A0A9D4RBU0"/>
<dbReference type="GO" id="GO:0012505">
    <property type="term" value="C:endomembrane system"/>
    <property type="evidence" value="ECO:0007669"/>
    <property type="project" value="TreeGrafter"/>
</dbReference>
<dbReference type="InterPro" id="IPR029058">
    <property type="entry name" value="AB_hydrolase_fold"/>
</dbReference>
<dbReference type="GO" id="GO:0052651">
    <property type="term" value="P:monoacylglycerol catabolic process"/>
    <property type="evidence" value="ECO:0007669"/>
    <property type="project" value="TreeGrafter"/>
</dbReference>
<evidence type="ECO:0000256" key="1">
    <source>
        <dbReference type="ARBA" id="ARBA00009709"/>
    </source>
</evidence>
<feature type="domain" description="AB hydrolase-1" evidence="4">
    <location>
        <begin position="72"/>
        <end position="207"/>
    </location>
</feature>
<comment type="similarity">
    <text evidence="1">Belongs to the AB hydrolase superfamily. ABHD16 family.</text>
</comment>
<dbReference type="FunFam" id="3.40.50.1820:FF:000074">
    <property type="entry name" value="Abhydrolase domain containing 16A"/>
    <property type="match status" value="1"/>
</dbReference>
<keyword evidence="3" id="KW-0443">Lipid metabolism</keyword>
<evidence type="ECO:0000313" key="5">
    <source>
        <dbReference type="EMBL" id="KAH3860580.1"/>
    </source>
</evidence>
<dbReference type="PANTHER" id="PTHR12277">
    <property type="entry name" value="ALPHA/BETA HYDROLASE DOMAIN-CONTAINING PROTEIN"/>
    <property type="match status" value="1"/>
</dbReference>
<name>A0A9D4RBU0_DREPO</name>
<accession>A0A9D4RBU0</accession>
<dbReference type="Proteomes" id="UP000828390">
    <property type="component" value="Unassembled WGS sequence"/>
</dbReference>
<dbReference type="Pfam" id="PF00561">
    <property type="entry name" value="Abhydrolase_1"/>
    <property type="match status" value="1"/>
</dbReference>
<evidence type="ECO:0000259" key="4">
    <source>
        <dbReference type="Pfam" id="PF00561"/>
    </source>
</evidence>
<evidence type="ECO:0000256" key="2">
    <source>
        <dbReference type="ARBA" id="ARBA00022801"/>
    </source>
</evidence>
<sequence length="342" mass="38619">MAYPGATALVNTLVETPLIQGRAKLVEEMNGDRAKVGTADGNEIDTMFVDRRGRHGEAYGQFLVVCSEGNAGFYEIGAMETPLKLGYSVLGWNHPGFAGSTGIPFPDQEQHAIDAVMQYAIQKLGFTPDNIILYAWSIGGYPATWAAMNYPDVKHVILDATFDDIMPLAHAKMPQFAKSLVELTVKRYMNLNIAEQLKKYPGPLLLIRRSRDEMITTQDPTAIHTNRGNFLLMKILNHRYPKIVDDSSLSTLQEWTSVGKYEQDQLYVAYGIDSEWCETVMASYMMENPGAVFPIDLGRDFTEDQKKHMTIFLARKYMEDFDSTHCTPLPQQFFHKPWSPKI</sequence>
<reference evidence="5" key="2">
    <citation type="submission" date="2020-11" db="EMBL/GenBank/DDBJ databases">
        <authorList>
            <person name="McCartney M.A."/>
            <person name="Auch B."/>
            <person name="Kono T."/>
            <person name="Mallez S."/>
            <person name="Becker A."/>
            <person name="Gohl D.M."/>
            <person name="Silverstein K.A.T."/>
            <person name="Koren S."/>
            <person name="Bechman K.B."/>
            <person name="Herman A."/>
            <person name="Abrahante J.E."/>
            <person name="Garbe J."/>
        </authorList>
    </citation>
    <scope>NUCLEOTIDE SEQUENCE</scope>
    <source>
        <strain evidence="5">Duluth1</strain>
        <tissue evidence="5">Whole animal</tissue>
    </source>
</reference>
<organism evidence="5 6">
    <name type="scientific">Dreissena polymorpha</name>
    <name type="common">Zebra mussel</name>
    <name type="synonym">Mytilus polymorpha</name>
    <dbReference type="NCBI Taxonomy" id="45954"/>
    <lineage>
        <taxon>Eukaryota</taxon>
        <taxon>Metazoa</taxon>
        <taxon>Spiralia</taxon>
        <taxon>Lophotrochozoa</taxon>
        <taxon>Mollusca</taxon>
        <taxon>Bivalvia</taxon>
        <taxon>Autobranchia</taxon>
        <taxon>Heteroconchia</taxon>
        <taxon>Euheterodonta</taxon>
        <taxon>Imparidentia</taxon>
        <taxon>Neoheterodontei</taxon>
        <taxon>Myida</taxon>
        <taxon>Dreissenoidea</taxon>
        <taxon>Dreissenidae</taxon>
        <taxon>Dreissena</taxon>
    </lineage>
</organism>
<dbReference type="SUPFAM" id="SSF53474">
    <property type="entry name" value="alpha/beta-Hydrolases"/>
    <property type="match status" value="1"/>
</dbReference>
<dbReference type="GO" id="GO:0047372">
    <property type="term" value="F:monoacylglycerol lipase activity"/>
    <property type="evidence" value="ECO:0007669"/>
    <property type="project" value="TreeGrafter"/>
</dbReference>
<dbReference type="OrthoDB" id="6412627at2759"/>
<evidence type="ECO:0000256" key="3">
    <source>
        <dbReference type="ARBA" id="ARBA00023098"/>
    </source>
</evidence>